<keyword evidence="2 9" id="KW-0547">Nucleotide-binding</keyword>
<dbReference type="GO" id="GO:0048476">
    <property type="term" value="C:Holliday junction resolvase complex"/>
    <property type="evidence" value="ECO:0007669"/>
    <property type="project" value="UniProtKB-UniRule"/>
</dbReference>
<dbReference type="InterPro" id="IPR004605">
    <property type="entry name" value="DNA_helicase_Holl-junc_RuvB"/>
</dbReference>
<keyword evidence="6 9" id="KW-0238">DNA-binding</keyword>
<dbReference type="InterPro" id="IPR036388">
    <property type="entry name" value="WH-like_DNA-bd_sf"/>
</dbReference>
<dbReference type="Pfam" id="PF05491">
    <property type="entry name" value="WHD_RuvB"/>
    <property type="match status" value="1"/>
</dbReference>
<evidence type="ECO:0000256" key="3">
    <source>
        <dbReference type="ARBA" id="ARBA00022763"/>
    </source>
</evidence>
<feature type="binding site" evidence="9">
    <location>
        <position position="317"/>
    </location>
    <ligand>
        <name>DNA</name>
        <dbReference type="ChEBI" id="CHEBI:16991"/>
    </ligand>
</feature>
<feature type="region of interest" description="Small ATPAse domain (RuvB-S)" evidence="9">
    <location>
        <begin position="189"/>
        <end position="259"/>
    </location>
</feature>
<evidence type="ECO:0000256" key="8">
    <source>
        <dbReference type="ARBA" id="ARBA00023204"/>
    </source>
</evidence>
<evidence type="ECO:0000256" key="7">
    <source>
        <dbReference type="ARBA" id="ARBA00023172"/>
    </source>
</evidence>
<feature type="binding site" evidence="9">
    <location>
        <position position="73"/>
    </location>
    <ligand>
        <name>Mg(2+)</name>
        <dbReference type="ChEBI" id="CHEBI:18420"/>
    </ligand>
</feature>
<evidence type="ECO:0000313" key="11">
    <source>
        <dbReference type="EMBL" id="TMJ09748.1"/>
    </source>
</evidence>
<dbReference type="Gene3D" id="3.40.50.300">
    <property type="entry name" value="P-loop containing nucleotide triphosphate hydrolases"/>
    <property type="match status" value="1"/>
</dbReference>
<comment type="catalytic activity">
    <reaction evidence="9">
        <text>ATP + H2O = ADP + phosphate + H(+)</text>
        <dbReference type="Rhea" id="RHEA:13065"/>
        <dbReference type="ChEBI" id="CHEBI:15377"/>
        <dbReference type="ChEBI" id="CHEBI:15378"/>
        <dbReference type="ChEBI" id="CHEBI:30616"/>
        <dbReference type="ChEBI" id="CHEBI:43474"/>
        <dbReference type="ChEBI" id="CHEBI:456216"/>
    </reaction>
</comment>
<keyword evidence="4 9" id="KW-0378">Hydrolase</keyword>
<dbReference type="SUPFAM" id="SSF46785">
    <property type="entry name" value="Winged helix' DNA-binding domain"/>
    <property type="match status" value="1"/>
</dbReference>
<feature type="binding site" evidence="9">
    <location>
        <position position="28"/>
    </location>
    <ligand>
        <name>ATP</name>
        <dbReference type="ChEBI" id="CHEBI:30616"/>
    </ligand>
</feature>
<dbReference type="InterPro" id="IPR008823">
    <property type="entry name" value="RuvB_wg_C"/>
</dbReference>
<comment type="subcellular location">
    <subcellularLocation>
        <location evidence="9">Cytoplasm</location>
    </subcellularLocation>
</comment>
<dbReference type="InterPro" id="IPR008824">
    <property type="entry name" value="RuvB-like_N"/>
</dbReference>
<dbReference type="Pfam" id="PF05496">
    <property type="entry name" value="RuvB_N"/>
    <property type="match status" value="1"/>
</dbReference>
<dbReference type="EC" id="3.6.4.-" evidence="9"/>
<evidence type="ECO:0000256" key="4">
    <source>
        <dbReference type="ARBA" id="ARBA00022801"/>
    </source>
</evidence>
<feature type="binding site" evidence="9">
    <location>
        <position position="69"/>
    </location>
    <ligand>
        <name>ATP</name>
        <dbReference type="ChEBI" id="CHEBI:30616"/>
    </ligand>
</feature>
<feature type="region of interest" description="Head domain (RuvB-H)" evidence="9">
    <location>
        <begin position="262"/>
        <end position="349"/>
    </location>
</feature>
<evidence type="ECO:0000256" key="2">
    <source>
        <dbReference type="ARBA" id="ARBA00022741"/>
    </source>
</evidence>
<comment type="function">
    <text evidence="9">The RuvA-RuvB-RuvC complex processes Holliday junction (HJ) DNA during genetic recombination and DNA repair, while the RuvA-RuvB complex plays an important role in the rescue of blocked DNA replication forks via replication fork reversal (RFR). RuvA specifically binds to HJ cruciform DNA, conferring on it an open structure. The RuvB hexamer acts as an ATP-dependent pump, pulling dsDNA into and through the RuvAB complex. RuvB forms 2 homohexamers on either side of HJ DNA bound by 1 or 2 RuvA tetramers; 4 subunits per hexamer contact DNA at a time. Coordinated motions by a converter formed by DNA-disengaged RuvB subunits stimulates ATP hydrolysis and nucleotide exchange. Immobilization of the converter enables RuvB to convert the ATP-contained energy into a lever motion, pulling 2 nucleotides of DNA out of the RuvA tetramer per ATP hydrolyzed, thus driving DNA branch migration. The RuvB motors rotate together with the DNA substrate, which together with the progressing nucleotide cycle form the mechanistic basis for DNA recombination by continuous HJ branch migration. Branch migration allows RuvC to scan DNA until it finds its consensus sequence, where it cleaves and resolves cruciform DNA.</text>
</comment>
<dbReference type="GO" id="GO:0000400">
    <property type="term" value="F:four-way junction DNA binding"/>
    <property type="evidence" value="ECO:0007669"/>
    <property type="project" value="UniProtKB-UniRule"/>
</dbReference>
<comment type="subunit">
    <text evidence="9">Homohexamer. Forms an RuvA(8)-RuvB(12)-Holliday junction (HJ) complex. HJ DNA is sandwiched between 2 RuvA tetramers; dsDNA enters through RuvA and exits via RuvB. An RuvB hexamer assembles on each DNA strand where it exits the tetramer. Each RuvB hexamer is contacted by two RuvA subunits (via domain III) on 2 adjacent RuvB subunits; this complex drives branch migration. In the full resolvosome a probable DNA-RuvA(4)-RuvB(12)-RuvC(2) complex forms which resolves the HJ.</text>
</comment>
<sequence length="349" mass="37873">MTTADGTPTRKAPVADPAADEQFIRSLRPKTLDECIGQTKVVEGLRISIQAAKERSESLDHVLLHGPPGLGKTTLANVIAQEMGANIVTTSGPALERGGDLMGILTNLQTGDVLFIDEIHRLSRAVEEFLYPAMEDFCVNFVIEKGAHARTLRYQLRPFTLVGATTRAGLLSSPLRERFGIFHHLDFFSVDDLVMVVRRSASILGISITEDGAMTIARRSRGTPRIANRLLRRVRDYSQVRADGTIAAGVAAEALAFEGVDDHGLDALDRNLLRTIATVYGGGPVGIEALAATLNEEAQTLEEVVEPYLLKIGFLTRTPAGRRITPAALEHLDLAAGERNHAREQGQLL</sequence>
<organism evidence="11 12">
    <name type="scientific">Candidatus Segetimicrobium genomatis</name>
    <dbReference type="NCBI Taxonomy" id="2569760"/>
    <lineage>
        <taxon>Bacteria</taxon>
        <taxon>Bacillati</taxon>
        <taxon>Candidatus Sysuimicrobiota</taxon>
        <taxon>Candidatus Sysuimicrobiia</taxon>
        <taxon>Candidatus Sysuimicrobiales</taxon>
        <taxon>Candidatus Segetimicrobiaceae</taxon>
        <taxon>Candidatus Segetimicrobium</taxon>
    </lineage>
</organism>
<evidence type="ECO:0000256" key="6">
    <source>
        <dbReference type="ARBA" id="ARBA00023125"/>
    </source>
</evidence>
<keyword evidence="5 9" id="KW-0067">ATP-binding</keyword>
<dbReference type="GO" id="GO:0009378">
    <property type="term" value="F:four-way junction helicase activity"/>
    <property type="evidence" value="ECO:0007669"/>
    <property type="project" value="InterPro"/>
</dbReference>
<dbReference type="SMART" id="SM00382">
    <property type="entry name" value="AAA"/>
    <property type="match status" value="1"/>
</dbReference>
<dbReference type="InterPro" id="IPR036390">
    <property type="entry name" value="WH_DNA-bd_sf"/>
</dbReference>
<comment type="similarity">
    <text evidence="9">Belongs to the RuvB family.</text>
</comment>
<feature type="binding site" evidence="9">
    <location>
        <position position="225"/>
    </location>
    <ligand>
        <name>ATP</name>
        <dbReference type="ChEBI" id="CHEBI:30616"/>
    </ligand>
</feature>
<keyword evidence="8 9" id="KW-0234">DNA repair</keyword>
<feature type="binding site" evidence="9">
    <location>
        <position position="73"/>
    </location>
    <ligand>
        <name>ATP</name>
        <dbReference type="ChEBI" id="CHEBI:30616"/>
    </ligand>
</feature>
<evidence type="ECO:0000256" key="5">
    <source>
        <dbReference type="ARBA" id="ARBA00022840"/>
    </source>
</evidence>
<dbReference type="EMBL" id="VBAJ01000041">
    <property type="protein sequence ID" value="TMJ09748.1"/>
    <property type="molecule type" value="Genomic_DNA"/>
</dbReference>
<keyword evidence="7 9" id="KW-0233">DNA recombination</keyword>
<feature type="binding site" evidence="9">
    <location>
        <position position="27"/>
    </location>
    <ligand>
        <name>ATP</name>
        <dbReference type="ChEBI" id="CHEBI:30616"/>
    </ligand>
</feature>
<dbReference type="PANTHER" id="PTHR42848:SF1">
    <property type="entry name" value="HOLLIDAY JUNCTION BRANCH MIGRATION COMPLEX SUBUNIT RUVB"/>
    <property type="match status" value="1"/>
</dbReference>
<comment type="caution">
    <text evidence="9">Lacks conserved residue(s) required for the propagation of feature annotation.</text>
</comment>
<accession>A0A537LP02</accession>
<dbReference type="NCBIfam" id="TIGR00635">
    <property type="entry name" value="ruvB"/>
    <property type="match status" value="1"/>
</dbReference>
<keyword evidence="1 9" id="KW-0963">Cytoplasm</keyword>
<dbReference type="InterPro" id="IPR027417">
    <property type="entry name" value="P-loop_NTPase"/>
</dbReference>
<evidence type="ECO:0000256" key="9">
    <source>
        <dbReference type="HAMAP-Rule" id="MF_00016"/>
    </source>
</evidence>
<evidence type="ECO:0000259" key="10">
    <source>
        <dbReference type="SMART" id="SM00382"/>
    </source>
</evidence>
<proteinExistence type="inferred from homology"/>
<name>A0A537LP02_9BACT</name>
<feature type="binding site" evidence="9">
    <location>
        <position position="72"/>
    </location>
    <ligand>
        <name>ATP</name>
        <dbReference type="ChEBI" id="CHEBI:30616"/>
    </ligand>
</feature>
<keyword evidence="3 9" id="KW-0227">DNA damage</keyword>
<dbReference type="CDD" id="cd00009">
    <property type="entry name" value="AAA"/>
    <property type="match status" value="1"/>
</dbReference>
<dbReference type="InterPro" id="IPR041445">
    <property type="entry name" value="AAA_lid_4"/>
</dbReference>
<evidence type="ECO:0000256" key="1">
    <source>
        <dbReference type="ARBA" id="ARBA00022490"/>
    </source>
</evidence>
<dbReference type="AlphaFoldDB" id="A0A537LP02"/>
<feature type="domain" description="AAA+ ATPase" evidence="10">
    <location>
        <begin position="58"/>
        <end position="191"/>
    </location>
</feature>
<comment type="domain">
    <text evidence="9">Has 3 domains, the large (RuvB-L) and small ATPase (RuvB-S) domains and the C-terminal head (RuvB-H) domain. The head domain binds DNA, while the ATPase domains jointly bind ATP, ADP or are empty depending on the state of the subunit in the translocation cycle. During a single DNA translocation step the structure of each domain remains the same, but their relative positions change.</text>
</comment>
<dbReference type="HAMAP" id="MF_00016">
    <property type="entry name" value="DNA_HJ_migration_RuvB"/>
    <property type="match status" value="1"/>
</dbReference>
<dbReference type="GO" id="GO:0006281">
    <property type="term" value="P:DNA repair"/>
    <property type="evidence" value="ECO:0007669"/>
    <property type="project" value="UniProtKB-UniRule"/>
</dbReference>
<feature type="binding site" evidence="9">
    <location>
        <position position="178"/>
    </location>
    <ligand>
        <name>ATP</name>
        <dbReference type="ChEBI" id="CHEBI:30616"/>
    </ligand>
</feature>
<protein>
    <recommendedName>
        <fullName evidence="9">Holliday junction branch migration complex subunit RuvB</fullName>
        <ecNumber evidence="9">3.6.4.-</ecNumber>
    </recommendedName>
</protein>
<feature type="binding site" evidence="9">
    <location>
        <position position="74"/>
    </location>
    <ligand>
        <name>ATP</name>
        <dbReference type="ChEBI" id="CHEBI:30616"/>
    </ligand>
</feature>
<dbReference type="GO" id="GO:0005737">
    <property type="term" value="C:cytoplasm"/>
    <property type="evidence" value="ECO:0007669"/>
    <property type="project" value="UniProtKB-SubCell"/>
</dbReference>
<dbReference type="GO" id="GO:0005524">
    <property type="term" value="F:ATP binding"/>
    <property type="evidence" value="ECO:0007669"/>
    <property type="project" value="UniProtKB-UniRule"/>
</dbReference>
<dbReference type="Pfam" id="PF17864">
    <property type="entry name" value="AAA_lid_4"/>
    <property type="match status" value="1"/>
</dbReference>
<gene>
    <name evidence="9 11" type="primary">ruvB</name>
    <name evidence="11" type="ORF">E6G99_02305</name>
</gene>
<evidence type="ECO:0000313" key="12">
    <source>
        <dbReference type="Proteomes" id="UP000318661"/>
    </source>
</evidence>
<dbReference type="SUPFAM" id="SSF52540">
    <property type="entry name" value="P-loop containing nucleoside triphosphate hydrolases"/>
    <property type="match status" value="1"/>
</dbReference>
<feature type="binding site" evidence="9">
    <location>
        <position position="322"/>
    </location>
    <ligand>
        <name>DNA</name>
        <dbReference type="ChEBI" id="CHEBI:16991"/>
    </ligand>
</feature>
<dbReference type="Proteomes" id="UP000318661">
    <property type="component" value="Unassembled WGS sequence"/>
</dbReference>
<comment type="caution">
    <text evidence="11">The sequence shown here is derived from an EMBL/GenBank/DDBJ whole genome shotgun (WGS) entry which is preliminary data.</text>
</comment>
<dbReference type="InterPro" id="IPR003593">
    <property type="entry name" value="AAA+_ATPase"/>
</dbReference>
<dbReference type="NCBIfam" id="NF000868">
    <property type="entry name" value="PRK00080.1"/>
    <property type="match status" value="1"/>
</dbReference>
<feature type="binding site" evidence="9">
    <location>
        <begin position="135"/>
        <end position="137"/>
    </location>
    <ligand>
        <name>ATP</name>
        <dbReference type="ChEBI" id="CHEBI:30616"/>
    </ligand>
</feature>
<reference evidence="11 12" key="1">
    <citation type="journal article" date="2019" name="Nat. Microbiol.">
        <title>Mediterranean grassland soil C-N compound turnover is dependent on rainfall and depth, and is mediated by genomically divergent microorganisms.</title>
        <authorList>
            <person name="Diamond S."/>
            <person name="Andeer P.F."/>
            <person name="Li Z."/>
            <person name="Crits-Christoph A."/>
            <person name="Burstein D."/>
            <person name="Anantharaman K."/>
            <person name="Lane K.R."/>
            <person name="Thomas B.C."/>
            <person name="Pan C."/>
            <person name="Northen T.R."/>
            <person name="Banfield J.F."/>
        </authorList>
    </citation>
    <scope>NUCLEOTIDE SEQUENCE [LARGE SCALE GENOMIC DNA]</scope>
    <source>
        <strain evidence="11">NP_2</strain>
    </source>
</reference>
<dbReference type="GO" id="GO:0016887">
    <property type="term" value="F:ATP hydrolysis activity"/>
    <property type="evidence" value="ECO:0007669"/>
    <property type="project" value="RHEA"/>
</dbReference>
<dbReference type="Gene3D" id="1.10.8.60">
    <property type="match status" value="1"/>
</dbReference>
<dbReference type="Gene3D" id="1.10.10.10">
    <property type="entry name" value="Winged helix-like DNA-binding domain superfamily/Winged helix DNA-binding domain"/>
    <property type="match status" value="1"/>
</dbReference>
<dbReference type="PANTHER" id="PTHR42848">
    <property type="match status" value="1"/>
</dbReference>
<keyword evidence="11" id="KW-0347">Helicase</keyword>
<dbReference type="GO" id="GO:0006310">
    <property type="term" value="P:DNA recombination"/>
    <property type="evidence" value="ECO:0007669"/>
    <property type="project" value="UniProtKB-UniRule"/>
</dbReference>